<protein>
    <submittedName>
        <fullName evidence="2">Type II toxin-antitoxin system RelE/ParE family toxin</fullName>
    </submittedName>
</protein>
<proteinExistence type="predicted"/>
<evidence type="ECO:0000256" key="1">
    <source>
        <dbReference type="ARBA" id="ARBA00022649"/>
    </source>
</evidence>
<evidence type="ECO:0000313" key="2">
    <source>
        <dbReference type="EMBL" id="MBC5680580.1"/>
    </source>
</evidence>
<dbReference type="Gene3D" id="3.30.2310.20">
    <property type="entry name" value="RelE-like"/>
    <property type="match status" value="1"/>
</dbReference>
<dbReference type="Pfam" id="PF05016">
    <property type="entry name" value="ParE_toxin"/>
    <property type="match status" value="1"/>
</dbReference>
<keyword evidence="3" id="KW-1185">Reference proteome</keyword>
<dbReference type="EMBL" id="JACOPD010000004">
    <property type="protein sequence ID" value="MBC5680580.1"/>
    <property type="molecule type" value="Genomic_DNA"/>
</dbReference>
<gene>
    <name evidence="2" type="ORF">H8S01_06335</name>
</gene>
<sequence>MPQEFRLVDDPVLASWSIRFVIINNYLIFYTVDEGKQTVIIVRFLYQKSNWTSILRQGLPLV</sequence>
<dbReference type="InterPro" id="IPR035093">
    <property type="entry name" value="RelE/ParE_toxin_dom_sf"/>
</dbReference>
<evidence type="ECO:0000313" key="3">
    <source>
        <dbReference type="Proteomes" id="UP000628463"/>
    </source>
</evidence>
<dbReference type="InterPro" id="IPR007712">
    <property type="entry name" value="RelE/ParE_toxin"/>
</dbReference>
<organism evidence="2 3">
    <name type="scientific">Lachnospira hominis</name>
    <name type="common">ex Liu et al. 2021</name>
    <dbReference type="NCBI Taxonomy" id="2763051"/>
    <lineage>
        <taxon>Bacteria</taxon>
        <taxon>Bacillati</taxon>
        <taxon>Bacillota</taxon>
        <taxon>Clostridia</taxon>
        <taxon>Lachnospirales</taxon>
        <taxon>Lachnospiraceae</taxon>
        <taxon>Lachnospira</taxon>
    </lineage>
</organism>
<comment type="caution">
    <text evidence="2">The sequence shown here is derived from an EMBL/GenBank/DDBJ whole genome shotgun (WGS) entry which is preliminary data.</text>
</comment>
<name>A0ABR7FZH5_9FIRM</name>
<keyword evidence="1" id="KW-1277">Toxin-antitoxin system</keyword>
<reference evidence="2 3" key="1">
    <citation type="submission" date="2020-08" db="EMBL/GenBank/DDBJ databases">
        <title>Genome public.</title>
        <authorList>
            <person name="Liu C."/>
            <person name="Sun Q."/>
        </authorList>
    </citation>
    <scope>NUCLEOTIDE SEQUENCE [LARGE SCALE GENOMIC DNA]</scope>
    <source>
        <strain evidence="2 3">NSJ-43</strain>
    </source>
</reference>
<accession>A0ABR7FZH5</accession>
<dbReference type="Proteomes" id="UP000628463">
    <property type="component" value="Unassembled WGS sequence"/>
</dbReference>